<dbReference type="EMBL" id="CP029191">
    <property type="protein sequence ID" value="QES45428.1"/>
    <property type="molecule type" value="Genomic_DNA"/>
</dbReference>
<gene>
    <name evidence="2" type="ORF">DEJ49_34515</name>
</gene>
<evidence type="ECO:0000313" key="3">
    <source>
        <dbReference type="Proteomes" id="UP000324015"/>
    </source>
</evidence>
<dbReference type="Gene3D" id="1.10.1200.10">
    <property type="entry name" value="ACP-like"/>
    <property type="match status" value="1"/>
</dbReference>
<dbReference type="AlphaFoldDB" id="A0A5P2CUJ4"/>
<dbReference type="Pfam" id="PF00550">
    <property type="entry name" value="PP-binding"/>
    <property type="match status" value="1"/>
</dbReference>
<feature type="domain" description="Carrier" evidence="1">
    <location>
        <begin position="70"/>
        <end position="133"/>
    </location>
</feature>
<evidence type="ECO:0000259" key="1">
    <source>
        <dbReference type="Pfam" id="PF00550"/>
    </source>
</evidence>
<name>A0A5P2CUJ4_STRVZ</name>
<organism evidence="2 3">
    <name type="scientific">Streptomyces venezuelae</name>
    <dbReference type="NCBI Taxonomy" id="54571"/>
    <lineage>
        <taxon>Bacteria</taxon>
        <taxon>Bacillati</taxon>
        <taxon>Actinomycetota</taxon>
        <taxon>Actinomycetes</taxon>
        <taxon>Kitasatosporales</taxon>
        <taxon>Streptomycetaceae</taxon>
        <taxon>Streptomyces</taxon>
    </lineage>
</organism>
<reference evidence="2 3" key="1">
    <citation type="submission" date="2018-05" db="EMBL/GenBank/DDBJ databases">
        <title>Streptomyces venezuelae.</title>
        <authorList>
            <person name="Kim W."/>
            <person name="Lee N."/>
            <person name="Cho B.-K."/>
        </authorList>
    </citation>
    <scope>NUCLEOTIDE SEQUENCE [LARGE SCALE GENOMIC DNA]</scope>
    <source>
        <strain evidence="2 3">ATCC 14585</strain>
    </source>
</reference>
<protein>
    <recommendedName>
        <fullName evidence="1">Carrier domain-containing protein</fullName>
    </recommendedName>
</protein>
<sequence length="155" mass="17048">MPTSSSRPVGASVRDPACASVTRSHFQLKMGHRKTKGAIEVVSLPSARFPGAVPERPAMSTSASPATADLITGLLIDRFDVDPAAVRPDARMTELLVDSLMVVEMAIALKDELRVEATEDELRELTFAEFAARVDERRIDERRVDERRLDERCAG</sequence>
<proteinExistence type="predicted"/>
<dbReference type="Proteomes" id="UP000324015">
    <property type="component" value="Chromosome"/>
</dbReference>
<dbReference type="SUPFAM" id="SSF47336">
    <property type="entry name" value="ACP-like"/>
    <property type="match status" value="1"/>
</dbReference>
<dbReference type="InterPro" id="IPR036736">
    <property type="entry name" value="ACP-like_sf"/>
</dbReference>
<dbReference type="InterPro" id="IPR009081">
    <property type="entry name" value="PP-bd_ACP"/>
</dbReference>
<accession>A0A5P2CUJ4</accession>
<evidence type="ECO:0000313" key="2">
    <source>
        <dbReference type="EMBL" id="QES45428.1"/>
    </source>
</evidence>